<protein>
    <recommendedName>
        <fullName evidence="3">BZIP domain-containing protein</fullName>
    </recommendedName>
</protein>
<proteinExistence type="predicted"/>
<organism evidence="4 5">
    <name type="scientific">Penicillium atrosanguineum</name>
    <dbReference type="NCBI Taxonomy" id="1132637"/>
    <lineage>
        <taxon>Eukaryota</taxon>
        <taxon>Fungi</taxon>
        <taxon>Dikarya</taxon>
        <taxon>Ascomycota</taxon>
        <taxon>Pezizomycotina</taxon>
        <taxon>Eurotiomycetes</taxon>
        <taxon>Eurotiomycetidae</taxon>
        <taxon>Eurotiales</taxon>
        <taxon>Aspergillaceae</taxon>
        <taxon>Penicillium</taxon>
    </lineage>
</organism>
<feature type="compositionally biased region" description="Pro residues" evidence="2">
    <location>
        <begin position="461"/>
        <end position="474"/>
    </location>
</feature>
<reference evidence="4" key="2">
    <citation type="journal article" date="2023" name="IMA Fungus">
        <title>Comparative genomic study of the Penicillium genus elucidates a diverse pangenome and 15 lateral gene transfer events.</title>
        <authorList>
            <person name="Petersen C."/>
            <person name="Sorensen T."/>
            <person name="Nielsen M.R."/>
            <person name="Sondergaard T.E."/>
            <person name="Sorensen J.L."/>
            <person name="Fitzpatrick D.A."/>
            <person name="Frisvad J.C."/>
            <person name="Nielsen K.L."/>
        </authorList>
    </citation>
    <scope>NUCLEOTIDE SEQUENCE</scope>
    <source>
        <strain evidence="4">IBT 21472</strain>
    </source>
</reference>
<feature type="compositionally biased region" description="Low complexity" evidence="2">
    <location>
        <begin position="396"/>
        <end position="414"/>
    </location>
</feature>
<dbReference type="Proteomes" id="UP001147746">
    <property type="component" value="Unassembled WGS sequence"/>
</dbReference>
<name>A0A9W9U507_9EURO</name>
<feature type="region of interest" description="Disordered" evidence="2">
    <location>
        <begin position="382"/>
        <end position="482"/>
    </location>
</feature>
<evidence type="ECO:0000256" key="1">
    <source>
        <dbReference type="SAM" id="Coils"/>
    </source>
</evidence>
<comment type="caution">
    <text evidence="4">The sequence shown here is derived from an EMBL/GenBank/DDBJ whole genome shotgun (WGS) entry which is preliminary data.</text>
</comment>
<evidence type="ECO:0000313" key="4">
    <source>
        <dbReference type="EMBL" id="KAJ5311575.1"/>
    </source>
</evidence>
<dbReference type="InterPro" id="IPR004827">
    <property type="entry name" value="bZIP"/>
</dbReference>
<evidence type="ECO:0000259" key="3">
    <source>
        <dbReference type="PROSITE" id="PS00036"/>
    </source>
</evidence>
<evidence type="ECO:0000256" key="2">
    <source>
        <dbReference type="SAM" id="MobiDB-lite"/>
    </source>
</evidence>
<dbReference type="EMBL" id="JAPZBO010000007">
    <property type="protein sequence ID" value="KAJ5311575.1"/>
    <property type="molecule type" value="Genomic_DNA"/>
</dbReference>
<feature type="region of interest" description="Disordered" evidence="2">
    <location>
        <begin position="305"/>
        <end position="328"/>
    </location>
</feature>
<dbReference type="GO" id="GO:0003700">
    <property type="term" value="F:DNA-binding transcription factor activity"/>
    <property type="evidence" value="ECO:0007669"/>
    <property type="project" value="InterPro"/>
</dbReference>
<dbReference type="CDD" id="cd14686">
    <property type="entry name" value="bZIP"/>
    <property type="match status" value="1"/>
</dbReference>
<dbReference type="PROSITE" id="PS00036">
    <property type="entry name" value="BZIP_BASIC"/>
    <property type="match status" value="1"/>
</dbReference>
<feature type="region of interest" description="Disordered" evidence="2">
    <location>
        <begin position="80"/>
        <end position="236"/>
    </location>
</feature>
<feature type="compositionally biased region" description="Low complexity" evidence="2">
    <location>
        <begin position="224"/>
        <end position="236"/>
    </location>
</feature>
<gene>
    <name evidence="4" type="ORF">N7476_007435</name>
</gene>
<dbReference type="AlphaFoldDB" id="A0A9W9U507"/>
<feature type="domain" description="BZIP" evidence="3">
    <location>
        <begin position="312"/>
        <end position="326"/>
    </location>
</feature>
<keyword evidence="5" id="KW-1185">Reference proteome</keyword>
<feature type="coiled-coil region" evidence="1">
    <location>
        <begin position="344"/>
        <end position="378"/>
    </location>
</feature>
<feature type="region of interest" description="Disordered" evidence="2">
    <location>
        <begin position="1"/>
        <end position="60"/>
    </location>
</feature>
<feature type="compositionally biased region" description="Low complexity" evidence="2">
    <location>
        <begin position="163"/>
        <end position="181"/>
    </location>
</feature>
<feature type="compositionally biased region" description="Low complexity" evidence="2">
    <location>
        <begin position="444"/>
        <end position="456"/>
    </location>
</feature>
<sequence>MSQELRRTGPLPDDATTDGPNAIDTERAPADNRQPSRRPPLRARPQSWHPYGPVEPPLDVSSARSIGVHAILNPPGQAAAIDAVSTSREPLSLPGPSASSRPRQGSSPAPRIVHHLAQQQLSPRAHPRSLKGPGSPSARFVGSGRTSGQSSVAHSPVVPQEPPLGLRQPPSSSSLPLESALRPITSLPPVQPPTATSLNSTPSLHSRKTSTGLGLLTNPNSQETSPTTPHSSFSHFTHASPAVTHVSLPPTVPPYSVPPPYKAIDSMARGTPATAETCRIKEESTRSVTPVGGSLIPCVLDLKSGSSSQAEKRKANSDASRRFRNRKRNEVQLEQRLGAQQDEIQRHVETVRRQSQEIRSLAQQRDHYRSERDFYREQLGRSMSLSQLPPRPSSPHPQSSLLPPSDSTLTSTSTWAGDVPRSATAQTATASGRVLDSARQENWPASPASYSPAPTSGRALPPGPPPVAGGPFPPFQGTWTRQ</sequence>
<feature type="compositionally biased region" description="Polar residues" evidence="2">
    <location>
        <begin position="144"/>
        <end position="153"/>
    </location>
</feature>
<reference evidence="4" key="1">
    <citation type="submission" date="2022-12" db="EMBL/GenBank/DDBJ databases">
        <authorList>
            <person name="Petersen C."/>
        </authorList>
    </citation>
    <scope>NUCLEOTIDE SEQUENCE</scope>
    <source>
        <strain evidence="4">IBT 21472</strain>
    </source>
</reference>
<feature type="compositionally biased region" description="Polar residues" evidence="2">
    <location>
        <begin position="193"/>
        <end position="223"/>
    </location>
</feature>
<keyword evidence="1" id="KW-0175">Coiled coil</keyword>
<evidence type="ECO:0000313" key="5">
    <source>
        <dbReference type="Proteomes" id="UP001147746"/>
    </source>
</evidence>
<feature type="compositionally biased region" description="Polar residues" evidence="2">
    <location>
        <begin position="97"/>
        <end position="107"/>
    </location>
</feature>
<feature type="compositionally biased region" description="Basic and acidic residues" evidence="2">
    <location>
        <begin position="310"/>
        <end position="321"/>
    </location>
</feature>
<accession>A0A9W9U507</accession>